<organism evidence="1 2">
    <name type="scientific">Kaistia soli DSM 19436</name>
    <dbReference type="NCBI Taxonomy" id="1122133"/>
    <lineage>
        <taxon>Bacteria</taxon>
        <taxon>Pseudomonadati</taxon>
        <taxon>Pseudomonadota</taxon>
        <taxon>Alphaproteobacteria</taxon>
        <taxon>Hyphomicrobiales</taxon>
        <taxon>Kaistiaceae</taxon>
        <taxon>Kaistia</taxon>
    </lineage>
</organism>
<evidence type="ECO:0000313" key="1">
    <source>
        <dbReference type="EMBL" id="SHF91672.1"/>
    </source>
</evidence>
<dbReference type="RefSeq" id="WP_073054382.1">
    <property type="nucleotide sequence ID" value="NZ_FQUP01000003.1"/>
</dbReference>
<gene>
    <name evidence="1" type="ORF">SAMN02745157_3071</name>
</gene>
<accession>A0A1M5FKL0</accession>
<keyword evidence="2" id="KW-1185">Reference proteome</keyword>
<name>A0A1M5FKL0_9HYPH</name>
<dbReference type="Proteomes" id="UP000184485">
    <property type="component" value="Unassembled WGS sequence"/>
</dbReference>
<protein>
    <submittedName>
        <fullName evidence="1">Uncharacterized protein</fullName>
    </submittedName>
</protein>
<evidence type="ECO:0000313" key="2">
    <source>
        <dbReference type="Proteomes" id="UP000184485"/>
    </source>
</evidence>
<reference evidence="1 2" key="1">
    <citation type="submission" date="2016-11" db="EMBL/GenBank/DDBJ databases">
        <authorList>
            <person name="Jaros S."/>
            <person name="Januszkiewicz K."/>
            <person name="Wedrychowicz H."/>
        </authorList>
    </citation>
    <scope>NUCLEOTIDE SEQUENCE [LARGE SCALE GENOMIC DNA]</scope>
    <source>
        <strain evidence="1 2">DSM 19436</strain>
    </source>
</reference>
<dbReference type="EMBL" id="FQUP01000003">
    <property type="protein sequence ID" value="SHF91672.1"/>
    <property type="molecule type" value="Genomic_DNA"/>
</dbReference>
<sequence>MDKHFRMERSSGRFPIVLYSAAIAVALGAAAIASTGALAPGDVEQPVLVVSGTHMIGPDRIASIIEPVAPAPVAVVQPAKVAPVADQAKPAAEQPEPVAALPPKPLRRPCLECIAPPATPVVATAQPVVQTPVDPAPAEAEYDVATAAPDGPVPPLPVGRVAGEGSERGLLVRSGEAVISGGSELVGTAWSLSGAAVGGLVRGVHQLTF</sequence>
<proteinExistence type="predicted"/>
<dbReference type="AlphaFoldDB" id="A0A1M5FKL0"/>